<name>A0A9J5Z588_SOLCO</name>
<dbReference type="Proteomes" id="UP000824120">
    <property type="component" value="Chromosome 5"/>
</dbReference>
<reference evidence="2 3" key="1">
    <citation type="submission" date="2020-09" db="EMBL/GenBank/DDBJ databases">
        <title>De no assembly of potato wild relative species, Solanum commersonii.</title>
        <authorList>
            <person name="Cho K."/>
        </authorList>
    </citation>
    <scope>NUCLEOTIDE SEQUENCE [LARGE SCALE GENOMIC DNA]</scope>
    <source>
        <strain evidence="2">LZ3.2</strain>
        <tissue evidence="2">Leaf</tissue>
    </source>
</reference>
<feature type="compositionally biased region" description="Basic and acidic residues" evidence="1">
    <location>
        <begin position="52"/>
        <end position="66"/>
    </location>
</feature>
<evidence type="ECO:0000256" key="1">
    <source>
        <dbReference type="SAM" id="MobiDB-lite"/>
    </source>
</evidence>
<dbReference type="EMBL" id="JACXVP010000005">
    <property type="protein sequence ID" value="KAG5607096.1"/>
    <property type="molecule type" value="Genomic_DNA"/>
</dbReference>
<proteinExistence type="predicted"/>
<evidence type="ECO:0000313" key="3">
    <source>
        <dbReference type="Proteomes" id="UP000824120"/>
    </source>
</evidence>
<sequence length="66" mass="7560">MKRFFSPISSKLPQSSSSAQNAPRGRKLEPIRAETHHSAKRFKQGVDFDSLQDPKKRIPIRDYHPG</sequence>
<keyword evidence="3" id="KW-1185">Reference proteome</keyword>
<accession>A0A9J5Z588</accession>
<comment type="caution">
    <text evidence="2">The sequence shown here is derived from an EMBL/GenBank/DDBJ whole genome shotgun (WGS) entry which is preliminary data.</text>
</comment>
<dbReference type="AlphaFoldDB" id="A0A9J5Z588"/>
<feature type="compositionally biased region" description="Basic and acidic residues" evidence="1">
    <location>
        <begin position="26"/>
        <end position="37"/>
    </location>
</feature>
<evidence type="ECO:0000313" key="2">
    <source>
        <dbReference type="EMBL" id="KAG5607096.1"/>
    </source>
</evidence>
<protein>
    <submittedName>
        <fullName evidence="2">Uncharacterized protein</fullName>
    </submittedName>
</protein>
<organism evidence="2 3">
    <name type="scientific">Solanum commersonii</name>
    <name type="common">Commerson's wild potato</name>
    <name type="synonym">Commerson's nightshade</name>
    <dbReference type="NCBI Taxonomy" id="4109"/>
    <lineage>
        <taxon>Eukaryota</taxon>
        <taxon>Viridiplantae</taxon>
        <taxon>Streptophyta</taxon>
        <taxon>Embryophyta</taxon>
        <taxon>Tracheophyta</taxon>
        <taxon>Spermatophyta</taxon>
        <taxon>Magnoliopsida</taxon>
        <taxon>eudicotyledons</taxon>
        <taxon>Gunneridae</taxon>
        <taxon>Pentapetalae</taxon>
        <taxon>asterids</taxon>
        <taxon>lamiids</taxon>
        <taxon>Solanales</taxon>
        <taxon>Solanaceae</taxon>
        <taxon>Solanoideae</taxon>
        <taxon>Solaneae</taxon>
        <taxon>Solanum</taxon>
    </lineage>
</organism>
<feature type="region of interest" description="Disordered" evidence="1">
    <location>
        <begin position="1"/>
        <end position="66"/>
    </location>
</feature>
<gene>
    <name evidence="2" type="ORF">H5410_028588</name>
</gene>
<feature type="compositionally biased region" description="Low complexity" evidence="1">
    <location>
        <begin position="1"/>
        <end position="18"/>
    </location>
</feature>